<dbReference type="InterPro" id="IPR036097">
    <property type="entry name" value="HisK_dim/P_sf"/>
</dbReference>
<evidence type="ECO:0000256" key="1">
    <source>
        <dbReference type="ARBA" id="ARBA00000085"/>
    </source>
</evidence>
<dbReference type="InterPro" id="IPR013656">
    <property type="entry name" value="PAS_4"/>
</dbReference>
<dbReference type="EMBL" id="CP064787">
    <property type="protein sequence ID" value="QSG04405.1"/>
    <property type="molecule type" value="Genomic_DNA"/>
</dbReference>
<dbReference type="Pfam" id="PF02518">
    <property type="entry name" value="HATPase_c"/>
    <property type="match status" value="1"/>
</dbReference>
<evidence type="ECO:0000256" key="3">
    <source>
        <dbReference type="ARBA" id="ARBA00022553"/>
    </source>
</evidence>
<dbReference type="InterPro" id="IPR000014">
    <property type="entry name" value="PAS"/>
</dbReference>
<evidence type="ECO:0000259" key="8">
    <source>
        <dbReference type="PROSITE" id="PS50113"/>
    </source>
</evidence>
<dbReference type="CDD" id="cd00082">
    <property type="entry name" value="HisKA"/>
    <property type="match status" value="1"/>
</dbReference>
<dbReference type="SMART" id="SM00387">
    <property type="entry name" value="HATPase_c"/>
    <property type="match status" value="1"/>
</dbReference>
<sequence>MWGYDDEDDVIGRSAIDMWKDPEQAKAVLETVKQRGRWEGELEAVRADGSTFYARGAASHLTDSDGNSVGVMSSFFDITERKEREREIQKLTERLDLAVGGANLGIWDWDMTADEVEFNEQWAGMLGYSLDEIEPCLEAWETRVHPRDIDGVKAALRAHLAGETDHYETEHRMETATGEWKWVRDIGKVVERGEDGEPVRAVGIHLDIDDRKAYEQQLKEERDMFTQGPAVVFKWREAEGWPVEYVSENVEDVLGYTADTFQSGAIGYADVIHDRDRERVFEEAAEHSDGETDQFSHDPYRTVTPDGTVRWVLDHTKNIRQDGEITHRLGYLVDITERKEREQELRRTNTVLRTIVESLPMDVLVEDAERDILMANNLLGETLGIPIAGDELIGRDCATAAEELRDLFADPEGFIEGITERVERREPVQNEELPLADGRVLERDYVPYTLPEGEAHLWLYRDVTERKQRERELERTSQFLRGTQEVAHVGGWEFDLQSETLRWSDEVYRIHGVPLDADVTFEDAIKFYHPDDNGTIREALDRLMTEGDPYDLELRIVTADGDVRWVRTLGEPIYEAEAIVAVHGTFQDITERKQREQEIQRQNSRLSEFASVVSHDLRNPLTVAKARATLLEDRCDGAPQIHLDAIVTALDRMESIIADTLTLARQGNTVGEMAPVPITSLVEQCWDGVETTGATLDVADEFTIRGDRERLRHVFENLFRNAVEHGGDDVTVRVGRAGEDRFYVEDDGPGIPVDDRETVFQAGHTSATEGTGFGLTIVKRIAEAHGWEVSITDGRDGGGRFEFDGVEVGSE</sequence>
<gene>
    <name evidence="9" type="ORF">HSR121_0044</name>
</gene>
<feature type="domain" description="PAS" evidence="7">
    <location>
        <begin position="495"/>
        <end position="547"/>
    </location>
</feature>
<dbReference type="Proteomes" id="UP000663525">
    <property type="component" value="Chromosome"/>
</dbReference>
<dbReference type="SUPFAM" id="SSF55785">
    <property type="entry name" value="PYP-like sensor domain (PAS domain)"/>
    <property type="match status" value="5"/>
</dbReference>
<dbReference type="InterPro" id="IPR013655">
    <property type="entry name" value="PAS_fold_3"/>
</dbReference>
<dbReference type="SUPFAM" id="SSF55874">
    <property type="entry name" value="ATPase domain of HSP90 chaperone/DNA topoisomerase II/histidine kinase"/>
    <property type="match status" value="1"/>
</dbReference>
<dbReference type="Pfam" id="PF08447">
    <property type="entry name" value="PAS_3"/>
    <property type="match status" value="3"/>
</dbReference>
<dbReference type="PANTHER" id="PTHR43304">
    <property type="entry name" value="PHYTOCHROME-LIKE PROTEIN CPH1"/>
    <property type="match status" value="1"/>
</dbReference>
<dbReference type="Gene3D" id="2.10.70.100">
    <property type="match status" value="1"/>
</dbReference>
<evidence type="ECO:0000313" key="9">
    <source>
        <dbReference type="EMBL" id="QSG04405.1"/>
    </source>
</evidence>
<dbReference type="EC" id="2.7.13.3" evidence="2"/>
<dbReference type="InterPro" id="IPR000700">
    <property type="entry name" value="PAS-assoc_C"/>
</dbReference>
<evidence type="ECO:0000256" key="4">
    <source>
        <dbReference type="ARBA" id="ARBA00022679"/>
    </source>
</evidence>
<dbReference type="PROSITE" id="PS50113">
    <property type="entry name" value="PAC"/>
    <property type="match status" value="4"/>
</dbReference>
<dbReference type="Gene3D" id="3.30.450.20">
    <property type="entry name" value="PAS domain"/>
    <property type="match status" value="5"/>
</dbReference>
<dbReference type="Pfam" id="PF13426">
    <property type="entry name" value="PAS_9"/>
    <property type="match status" value="1"/>
</dbReference>
<dbReference type="NCBIfam" id="TIGR00229">
    <property type="entry name" value="sensory_box"/>
    <property type="match status" value="4"/>
</dbReference>
<feature type="domain" description="PAC" evidence="8">
    <location>
        <begin position="167"/>
        <end position="220"/>
    </location>
</feature>
<evidence type="ECO:0000259" key="6">
    <source>
        <dbReference type="PROSITE" id="PS50109"/>
    </source>
</evidence>
<dbReference type="InterPro" id="IPR052162">
    <property type="entry name" value="Sensor_kinase/Photoreceptor"/>
</dbReference>
<dbReference type="SMART" id="SM00086">
    <property type="entry name" value="PAC"/>
    <property type="match status" value="4"/>
</dbReference>
<dbReference type="InterPro" id="IPR036890">
    <property type="entry name" value="HATPase_C_sf"/>
</dbReference>
<comment type="catalytic activity">
    <reaction evidence="1">
        <text>ATP + protein L-histidine = ADP + protein N-phospho-L-histidine.</text>
        <dbReference type="EC" id="2.7.13.3"/>
    </reaction>
</comment>
<feature type="domain" description="PAC" evidence="8">
    <location>
        <begin position="38"/>
        <end position="90"/>
    </location>
</feature>
<keyword evidence="4" id="KW-0808">Transferase</keyword>
<feature type="domain" description="Histidine kinase" evidence="6">
    <location>
        <begin position="612"/>
        <end position="803"/>
    </location>
</feature>
<dbReference type="InterPro" id="IPR005467">
    <property type="entry name" value="His_kinase_dom"/>
</dbReference>
<name>A0A897N143_9EURY</name>
<dbReference type="Gene3D" id="1.10.287.130">
    <property type="match status" value="1"/>
</dbReference>
<keyword evidence="5 9" id="KW-0418">Kinase</keyword>
<dbReference type="AlphaFoldDB" id="A0A897N143"/>
<reference evidence="9" key="1">
    <citation type="submission" date="2020-11" db="EMBL/GenBank/DDBJ databases">
        <title>Carbohydrate-dependent, anaerobic sulfur respiration: A novel catabolism in halophilic archaea.</title>
        <authorList>
            <person name="Sorokin D.Y."/>
            <person name="Messina E."/>
            <person name="Smedile F."/>
            <person name="La Cono V."/>
            <person name="Hallsworth J.E."/>
            <person name="Yakimov M.M."/>
        </authorList>
    </citation>
    <scope>NUCLEOTIDE SEQUENCE</scope>
    <source>
        <strain evidence="9">HSR12-1</strain>
    </source>
</reference>
<dbReference type="InterPro" id="IPR003594">
    <property type="entry name" value="HATPase_dom"/>
</dbReference>
<evidence type="ECO:0000259" key="7">
    <source>
        <dbReference type="PROSITE" id="PS50112"/>
    </source>
</evidence>
<dbReference type="SMART" id="SM00388">
    <property type="entry name" value="HisKA"/>
    <property type="match status" value="1"/>
</dbReference>
<accession>A0A897N143</accession>
<feature type="domain" description="PAC" evidence="8">
    <location>
        <begin position="550"/>
        <end position="601"/>
    </location>
</feature>
<evidence type="ECO:0000256" key="5">
    <source>
        <dbReference type="ARBA" id="ARBA00022777"/>
    </source>
</evidence>
<dbReference type="Pfam" id="PF00512">
    <property type="entry name" value="HisKA"/>
    <property type="match status" value="1"/>
</dbReference>
<dbReference type="PROSITE" id="PS50109">
    <property type="entry name" value="HIS_KIN"/>
    <property type="match status" value="1"/>
</dbReference>
<keyword evidence="3" id="KW-0597">Phosphoprotein</keyword>
<dbReference type="InterPro" id="IPR003661">
    <property type="entry name" value="HisK_dim/P_dom"/>
</dbReference>
<dbReference type="SUPFAM" id="SSF47384">
    <property type="entry name" value="Homodimeric domain of signal transducing histidine kinase"/>
    <property type="match status" value="1"/>
</dbReference>
<dbReference type="InterPro" id="IPR001610">
    <property type="entry name" value="PAC"/>
</dbReference>
<dbReference type="GO" id="GO:0000155">
    <property type="term" value="F:phosphorelay sensor kinase activity"/>
    <property type="evidence" value="ECO:0007669"/>
    <property type="project" value="InterPro"/>
</dbReference>
<dbReference type="SMART" id="SM00091">
    <property type="entry name" value="PAS"/>
    <property type="match status" value="4"/>
</dbReference>
<evidence type="ECO:0000256" key="2">
    <source>
        <dbReference type="ARBA" id="ARBA00012438"/>
    </source>
</evidence>
<dbReference type="PROSITE" id="PS50112">
    <property type="entry name" value="PAS"/>
    <property type="match status" value="1"/>
</dbReference>
<evidence type="ECO:0000313" key="10">
    <source>
        <dbReference type="Proteomes" id="UP000663525"/>
    </source>
</evidence>
<protein>
    <recommendedName>
        <fullName evidence="2">histidine kinase</fullName>
        <ecNumber evidence="2">2.7.13.3</ecNumber>
    </recommendedName>
</protein>
<dbReference type="InterPro" id="IPR035965">
    <property type="entry name" value="PAS-like_dom_sf"/>
</dbReference>
<dbReference type="Gene3D" id="3.30.565.10">
    <property type="entry name" value="Histidine kinase-like ATPase, C-terminal domain"/>
    <property type="match status" value="1"/>
</dbReference>
<organism evidence="9 10">
    <name type="scientific">Halapricum desulfuricans</name>
    <dbReference type="NCBI Taxonomy" id="2841257"/>
    <lineage>
        <taxon>Archaea</taxon>
        <taxon>Methanobacteriati</taxon>
        <taxon>Methanobacteriota</taxon>
        <taxon>Stenosarchaea group</taxon>
        <taxon>Halobacteria</taxon>
        <taxon>Halobacteriales</taxon>
        <taxon>Haloarculaceae</taxon>
        <taxon>Halapricum</taxon>
    </lineage>
</organism>
<feature type="domain" description="PAC" evidence="8">
    <location>
        <begin position="296"/>
        <end position="347"/>
    </location>
</feature>
<dbReference type="CDD" id="cd00075">
    <property type="entry name" value="HATPase"/>
    <property type="match status" value="1"/>
</dbReference>
<dbReference type="PRINTS" id="PR00344">
    <property type="entry name" value="BCTRLSENSOR"/>
</dbReference>
<dbReference type="CDD" id="cd00130">
    <property type="entry name" value="PAS"/>
    <property type="match status" value="3"/>
</dbReference>
<proteinExistence type="predicted"/>
<dbReference type="InterPro" id="IPR004358">
    <property type="entry name" value="Sig_transdc_His_kin-like_C"/>
</dbReference>
<dbReference type="PANTHER" id="PTHR43304:SF1">
    <property type="entry name" value="PAC DOMAIN-CONTAINING PROTEIN"/>
    <property type="match status" value="1"/>
</dbReference>
<dbReference type="Pfam" id="PF08448">
    <property type="entry name" value="PAS_4"/>
    <property type="match status" value="1"/>
</dbReference>